<dbReference type="AlphaFoldDB" id="A0A6I3SHI3"/>
<keyword evidence="3" id="KW-1185">Reference proteome</keyword>
<dbReference type="Proteomes" id="UP000430670">
    <property type="component" value="Unassembled WGS sequence"/>
</dbReference>
<evidence type="ECO:0000256" key="1">
    <source>
        <dbReference type="SAM" id="Phobius"/>
    </source>
</evidence>
<accession>A0A6I3SHI3</accession>
<organism evidence="2 3">
    <name type="scientific">Heliobacterium mobile</name>
    <name type="common">Heliobacillus mobilis</name>
    <dbReference type="NCBI Taxonomy" id="28064"/>
    <lineage>
        <taxon>Bacteria</taxon>
        <taxon>Bacillati</taxon>
        <taxon>Bacillota</taxon>
        <taxon>Clostridia</taxon>
        <taxon>Eubacteriales</taxon>
        <taxon>Heliobacteriaceae</taxon>
        <taxon>Heliobacterium</taxon>
    </lineage>
</organism>
<evidence type="ECO:0000313" key="3">
    <source>
        <dbReference type="Proteomes" id="UP000430670"/>
    </source>
</evidence>
<feature type="transmembrane region" description="Helical" evidence="1">
    <location>
        <begin position="21"/>
        <end position="43"/>
    </location>
</feature>
<gene>
    <name evidence="2" type="primary">pgaD</name>
    <name evidence="2" type="ORF">GJ688_04730</name>
</gene>
<dbReference type="NCBIfam" id="TIGR03940">
    <property type="entry name" value="PGA_PgaD"/>
    <property type="match status" value="1"/>
</dbReference>
<dbReference type="GO" id="GO:0043709">
    <property type="term" value="P:cell adhesion involved in single-species biofilm formation"/>
    <property type="evidence" value="ECO:0007669"/>
    <property type="project" value="InterPro"/>
</dbReference>
<keyword evidence="1" id="KW-0812">Transmembrane</keyword>
<comment type="caution">
    <text evidence="2">The sequence shown here is derived from an EMBL/GenBank/DDBJ whole genome shotgun (WGS) entry which is preliminary data.</text>
</comment>
<keyword evidence="1" id="KW-1133">Transmembrane helix</keyword>
<proteinExistence type="predicted"/>
<keyword evidence="1" id="KW-0472">Membrane</keyword>
<evidence type="ECO:0000313" key="2">
    <source>
        <dbReference type="EMBL" id="MTV48288.1"/>
    </source>
</evidence>
<sequence>MIIDGKQNKLRKLLEGVLTSLGWSYIFFFSVQLIASLLLWYFNIKLFHSELFTDENIQGTIRVFTINVILALINFIIMYTWGMYNAKKFGRLHRRKFLNDVTNAEVANYFQIPESQVEHFQKSKWIELEETIV</sequence>
<dbReference type="Pfam" id="PF13994">
    <property type="entry name" value="PgaD"/>
    <property type="match status" value="1"/>
</dbReference>
<feature type="transmembrane region" description="Helical" evidence="1">
    <location>
        <begin position="63"/>
        <end position="86"/>
    </location>
</feature>
<reference evidence="2 3" key="1">
    <citation type="submission" date="2019-11" db="EMBL/GenBank/DDBJ databases">
        <title>Whole-genome sequence of a the green, strictly anaerobic photosynthetic bacterium Heliobacillus mobilis DSM 6151.</title>
        <authorList>
            <person name="Kyndt J.A."/>
            <person name="Meyer T.E."/>
        </authorList>
    </citation>
    <scope>NUCLEOTIDE SEQUENCE [LARGE SCALE GENOMIC DNA]</scope>
    <source>
        <strain evidence="2 3">DSM 6151</strain>
    </source>
</reference>
<dbReference type="OrthoDB" id="2084125at2"/>
<dbReference type="InterPro" id="IPR023829">
    <property type="entry name" value="PGA_PgaD"/>
</dbReference>
<dbReference type="RefSeq" id="WP_155475391.1">
    <property type="nucleotide sequence ID" value="NZ_WNKU01000003.1"/>
</dbReference>
<name>A0A6I3SHI3_HELMO</name>
<dbReference type="EMBL" id="WNKU01000003">
    <property type="protein sequence ID" value="MTV48288.1"/>
    <property type="molecule type" value="Genomic_DNA"/>
</dbReference>
<protein>
    <submittedName>
        <fullName evidence="2">Poly-beta-1,6-N-acetyl-D-glucosamine biosynthesis protein PgaD</fullName>
    </submittedName>
</protein>